<dbReference type="AlphaFoldDB" id="A0A0D2Y9A5"/>
<dbReference type="Proteomes" id="UP000002489">
    <property type="component" value="Unassembled WGS sequence"/>
</dbReference>
<proteinExistence type="predicted"/>
<protein>
    <submittedName>
        <fullName evidence="1">Uncharacterized protein</fullName>
    </submittedName>
</protein>
<dbReference type="EnsemblFungi" id="FOXG_12875T0">
    <property type="protein sequence ID" value="FOXG_12875P0"/>
    <property type="gene ID" value="FOXG_12875"/>
</dbReference>
<sequence length="172" mass="19510">MYVSTVDRAFITPITNHRLRIEMSSTLSYLSEAIITVEGIENPFVAMVYRMLVAYTSARFMVGEFHDEVNDSILDQLSAFESSQEMSTSRTGLELRVDSYQFFNIVHLIRAVADSIMRSKLYFYDLVQGIVMENFLVHHAPNSFGFKEGQAKCDAPKLIPSVCNSGLFRESV</sequence>
<name>A0A0D2Y9A5_FUSOF</name>
<evidence type="ECO:0000313" key="1">
    <source>
        <dbReference type="EnsemblFungi" id="FOXG_12875P0"/>
    </source>
</evidence>
<reference evidence="2" key="1">
    <citation type="journal article" date="2012" name="Mol. Plant Microbe Interact.">
        <title>A highly conserved effector in Fusarium oxysporum is required for full virulence on Arabidopsis.</title>
        <authorList>
            <person name="Thatcher L.F."/>
            <person name="Gardiner D.M."/>
            <person name="Kazan K."/>
            <person name="Manners J."/>
        </authorList>
    </citation>
    <scope>NUCLEOTIDE SEQUENCE [LARGE SCALE GENOMIC DNA]</scope>
    <source>
        <strain evidence="2">Fo5176</strain>
    </source>
</reference>
<organism evidence="1 2">
    <name type="scientific">Fusarium oxysporum (strain Fo5176)</name>
    <name type="common">Fusarium vascular wilt</name>
    <dbReference type="NCBI Taxonomy" id="660025"/>
    <lineage>
        <taxon>Eukaryota</taxon>
        <taxon>Fungi</taxon>
        <taxon>Dikarya</taxon>
        <taxon>Ascomycota</taxon>
        <taxon>Pezizomycotina</taxon>
        <taxon>Sordariomycetes</taxon>
        <taxon>Hypocreomycetidae</taxon>
        <taxon>Hypocreales</taxon>
        <taxon>Nectriaceae</taxon>
        <taxon>Fusarium</taxon>
        <taxon>Fusarium oxysporum species complex</taxon>
    </lineage>
</organism>
<evidence type="ECO:0000313" key="2">
    <source>
        <dbReference type="Proteomes" id="UP000002489"/>
    </source>
</evidence>
<accession>A0A0D2Y9A5</accession>
<reference evidence="1" key="2">
    <citation type="submission" date="2025-08" db="UniProtKB">
        <authorList>
            <consortium name="EnsemblFungi"/>
        </authorList>
    </citation>
    <scope>IDENTIFICATION</scope>
    <source>
        <strain evidence="1">4287 / CBS 123668 / FGSC 9935 / NRRL 34936</strain>
    </source>
</reference>